<evidence type="ECO:0000256" key="1">
    <source>
        <dbReference type="ARBA" id="ARBA00022670"/>
    </source>
</evidence>
<keyword evidence="4" id="KW-0378">Hydrolase</keyword>
<organism evidence="14 15">
    <name type="scientific">Phytophthora palmivora</name>
    <dbReference type="NCBI Taxonomy" id="4796"/>
    <lineage>
        <taxon>Eukaryota</taxon>
        <taxon>Sar</taxon>
        <taxon>Stramenopiles</taxon>
        <taxon>Oomycota</taxon>
        <taxon>Peronosporomycetes</taxon>
        <taxon>Peronosporales</taxon>
        <taxon>Peronosporaceae</taxon>
        <taxon>Phytophthora</taxon>
    </lineage>
</organism>
<dbReference type="Gene3D" id="2.40.50.40">
    <property type="match status" value="1"/>
</dbReference>
<proteinExistence type="predicted"/>
<sequence length="706" mass="80963">MNNGVKAAIDRGVTDLVIVGDSRLAIQQSMGVIACKKETLQVELARHKELKTKLNSVKYLHVRRVRFKDDENKETNQPVPANVEDSTQPETTEPDLNSELEIRRRQPARRIETSGEAEFGDTQPSSQGDEAELNASRAPSADNIDPAVVQAERRRRINRAQDEELRWADLKAYLRGELSQLSFRRVRNAGKVADDFVLSEDGLLYRHNRSRRRGGDDEPSLNLRLVVPTTMVDEILQNCHNSVEGGHQGIVRTYHRVKSDYYWIELYADVVRHVQSCEDCCTSKSKPQLRGYSPGNIVSDRPFHIVSMDFVIPLPRTRRGNTALLLFQDHLTGFVKEKAMAETGALEVAKAFEENGFRRFGAPSLVHHDIDPRFMSEVFQKFSEMMQSRSSATLSYRPQANGQHERSVKTMIQTARVYVEDPLQADWDGIAEKMRLYSARNPIYLVHGWDARSTMKAMTESVRYGQTEYQLREKVRRAKEHNESLSRVEQRATPQARSNSETAESGGTSAESVEATAESMGTPVESTKALFKEGDQVWLFMERVRQGLTKKLAHRWHGPFRVKRKVEEFAYELELPDKSGYRFYPVIHVSRLKKVVDTEKRPTTRLIAELEEDQRFNFDEELLPVDSREPDEGASQYEVEVILEDELPLSTSTPRNERRFKVKWVGYEEPSWGPLSNLSCGGLLFDYLRQKKRENRLQMVQVADEE</sequence>
<dbReference type="Proteomes" id="UP000237271">
    <property type="component" value="Unassembled WGS sequence"/>
</dbReference>
<evidence type="ECO:0000313" key="15">
    <source>
        <dbReference type="Proteomes" id="UP000237271"/>
    </source>
</evidence>
<dbReference type="Gene3D" id="1.10.340.70">
    <property type="match status" value="1"/>
</dbReference>
<dbReference type="InterPro" id="IPR036397">
    <property type="entry name" value="RNaseH_sf"/>
</dbReference>
<protein>
    <submittedName>
        <fullName evidence="14">Reverse transcriptase</fullName>
    </submittedName>
</protein>
<feature type="compositionally biased region" description="Basic and acidic residues" evidence="11">
    <location>
        <begin position="100"/>
        <end position="113"/>
    </location>
</feature>
<dbReference type="PROSITE" id="PS50013">
    <property type="entry name" value="CHROMO_2"/>
    <property type="match status" value="1"/>
</dbReference>
<evidence type="ECO:0000259" key="13">
    <source>
        <dbReference type="PROSITE" id="PS50994"/>
    </source>
</evidence>
<keyword evidence="3" id="KW-0064">Aspartyl protease</keyword>
<evidence type="ECO:0000256" key="5">
    <source>
        <dbReference type="ARBA" id="ARBA00022842"/>
    </source>
</evidence>
<keyword evidence="15" id="KW-1185">Reference proteome</keyword>
<evidence type="ECO:0000256" key="7">
    <source>
        <dbReference type="ARBA" id="ARBA00022918"/>
    </source>
</evidence>
<dbReference type="SUPFAM" id="SSF54160">
    <property type="entry name" value="Chromo domain-like"/>
    <property type="match status" value="1"/>
</dbReference>
<dbReference type="Pfam" id="PF17921">
    <property type="entry name" value="Integrase_H2C2"/>
    <property type="match status" value="1"/>
</dbReference>
<dbReference type="GO" id="GO:0003964">
    <property type="term" value="F:RNA-directed DNA polymerase activity"/>
    <property type="evidence" value="ECO:0007669"/>
    <property type="project" value="UniProtKB-KW"/>
</dbReference>
<evidence type="ECO:0000313" key="14">
    <source>
        <dbReference type="EMBL" id="POM70655.1"/>
    </source>
</evidence>
<keyword evidence="8" id="KW-0808">Transferase</keyword>
<evidence type="ECO:0000256" key="9">
    <source>
        <dbReference type="ARBA" id="ARBA00023125"/>
    </source>
</evidence>
<keyword evidence="7 14" id="KW-0695">RNA-directed DNA polymerase</keyword>
<accession>A0A2P4XYL6</accession>
<dbReference type="Gene3D" id="3.30.420.10">
    <property type="entry name" value="Ribonuclease H-like superfamily/Ribonuclease H"/>
    <property type="match status" value="2"/>
</dbReference>
<keyword evidence="8" id="KW-0239">DNA-directed DNA polymerase</keyword>
<dbReference type="InterPro" id="IPR000953">
    <property type="entry name" value="Chromo/chromo_shadow_dom"/>
</dbReference>
<dbReference type="SMART" id="SM00298">
    <property type="entry name" value="CHROMO"/>
    <property type="match status" value="1"/>
</dbReference>
<dbReference type="AlphaFoldDB" id="A0A2P4XYL6"/>
<keyword evidence="6" id="KW-0229">DNA integration</keyword>
<dbReference type="GO" id="GO:0006508">
    <property type="term" value="P:proteolysis"/>
    <property type="evidence" value="ECO:0007669"/>
    <property type="project" value="UniProtKB-KW"/>
</dbReference>
<dbReference type="FunFam" id="1.10.340.70:FF:000001">
    <property type="entry name" value="Retrovirus-related Pol polyprotein from transposon gypsy-like Protein"/>
    <property type="match status" value="1"/>
</dbReference>
<keyword evidence="9" id="KW-0238">DNA-binding</keyword>
<dbReference type="GO" id="GO:0003677">
    <property type="term" value="F:DNA binding"/>
    <property type="evidence" value="ECO:0007669"/>
    <property type="project" value="UniProtKB-KW"/>
</dbReference>
<evidence type="ECO:0000256" key="11">
    <source>
        <dbReference type="SAM" id="MobiDB-lite"/>
    </source>
</evidence>
<dbReference type="InterPro" id="IPR012337">
    <property type="entry name" value="RNaseH-like_sf"/>
</dbReference>
<dbReference type="InterPro" id="IPR001584">
    <property type="entry name" value="Integrase_cat-core"/>
</dbReference>
<dbReference type="Pfam" id="PF24626">
    <property type="entry name" value="SH3_Tf2-1"/>
    <property type="match status" value="1"/>
</dbReference>
<dbReference type="PROSITE" id="PS51257">
    <property type="entry name" value="PROKAR_LIPOPROTEIN"/>
    <property type="match status" value="1"/>
</dbReference>
<dbReference type="OrthoDB" id="102698at2759"/>
<gene>
    <name evidence="14" type="ORF">PHPALM_12872</name>
</gene>
<name>A0A2P4XYL6_9STRA</name>
<evidence type="ECO:0000256" key="2">
    <source>
        <dbReference type="ARBA" id="ARBA00022723"/>
    </source>
</evidence>
<keyword evidence="10" id="KW-0233">DNA recombination</keyword>
<evidence type="ECO:0000256" key="8">
    <source>
        <dbReference type="ARBA" id="ARBA00022932"/>
    </source>
</evidence>
<evidence type="ECO:0000256" key="3">
    <source>
        <dbReference type="ARBA" id="ARBA00022750"/>
    </source>
</evidence>
<dbReference type="InterPro" id="IPR041588">
    <property type="entry name" value="Integrase_H2C2"/>
</dbReference>
<feature type="domain" description="Chromo" evidence="12">
    <location>
        <begin position="637"/>
        <end position="699"/>
    </location>
</feature>
<evidence type="ECO:0000256" key="4">
    <source>
        <dbReference type="ARBA" id="ARBA00022801"/>
    </source>
</evidence>
<dbReference type="GO" id="GO:0015074">
    <property type="term" value="P:DNA integration"/>
    <property type="evidence" value="ECO:0007669"/>
    <property type="project" value="UniProtKB-KW"/>
</dbReference>
<dbReference type="InterPro" id="IPR016197">
    <property type="entry name" value="Chromo-like_dom_sf"/>
</dbReference>
<feature type="compositionally biased region" description="Basic and acidic residues" evidence="11">
    <location>
        <begin position="480"/>
        <end position="490"/>
    </location>
</feature>
<feature type="region of interest" description="Disordered" evidence="11">
    <location>
        <begin position="475"/>
        <end position="526"/>
    </location>
</feature>
<dbReference type="InterPro" id="IPR050951">
    <property type="entry name" value="Retrovirus_Pol_polyprotein"/>
</dbReference>
<dbReference type="GO" id="GO:0004190">
    <property type="term" value="F:aspartic-type endopeptidase activity"/>
    <property type="evidence" value="ECO:0007669"/>
    <property type="project" value="UniProtKB-KW"/>
</dbReference>
<dbReference type="SUPFAM" id="SSF53098">
    <property type="entry name" value="Ribonuclease H-like"/>
    <property type="match status" value="1"/>
</dbReference>
<dbReference type="PANTHER" id="PTHR37984:SF5">
    <property type="entry name" value="PROTEIN NYNRIN-LIKE"/>
    <property type="match status" value="1"/>
</dbReference>
<dbReference type="GO" id="GO:0046872">
    <property type="term" value="F:metal ion binding"/>
    <property type="evidence" value="ECO:0007669"/>
    <property type="project" value="UniProtKB-KW"/>
</dbReference>
<dbReference type="GO" id="GO:0006310">
    <property type="term" value="P:DNA recombination"/>
    <property type="evidence" value="ECO:0007669"/>
    <property type="project" value="UniProtKB-KW"/>
</dbReference>
<comment type="caution">
    <text evidence="14">The sequence shown here is derived from an EMBL/GenBank/DDBJ whole genome shotgun (WGS) entry which is preliminary data.</text>
</comment>
<dbReference type="PROSITE" id="PS50994">
    <property type="entry name" value="INTEGRASE"/>
    <property type="match status" value="1"/>
</dbReference>
<feature type="compositionally biased region" description="Polar residues" evidence="11">
    <location>
        <begin position="492"/>
        <end position="511"/>
    </location>
</feature>
<keyword evidence="5" id="KW-0460">Magnesium</keyword>
<evidence type="ECO:0000256" key="6">
    <source>
        <dbReference type="ARBA" id="ARBA00022908"/>
    </source>
</evidence>
<feature type="region of interest" description="Disordered" evidence="11">
    <location>
        <begin position="69"/>
        <end position="148"/>
    </location>
</feature>
<keyword evidence="1" id="KW-0645">Protease</keyword>
<reference evidence="14 15" key="1">
    <citation type="journal article" date="2017" name="Genome Biol. Evol.">
        <title>Phytophthora megakarya and P. palmivora, closely related causal agents of cacao black pod rot, underwent increases in genome sizes and gene numbers by different mechanisms.</title>
        <authorList>
            <person name="Ali S.S."/>
            <person name="Shao J."/>
            <person name="Lary D.J."/>
            <person name="Kronmiller B."/>
            <person name="Shen D."/>
            <person name="Strem M.D."/>
            <person name="Amoako-Attah I."/>
            <person name="Akrofi A.Y."/>
            <person name="Begoude B.A."/>
            <person name="Ten Hoopen G.M."/>
            <person name="Coulibaly K."/>
            <person name="Kebe B.I."/>
            <person name="Melnick R.L."/>
            <person name="Guiltinan M.J."/>
            <person name="Tyler B.M."/>
            <person name="Meinhardt L.W."/>
            <person name="Bailey B.A."/>
        </authorList>
    </citation>
    <scope>NUCLEOTIDE SEQUENCE [LARGE SCALE GENOMIC DNA]</scope>
    <source>
        <strain evidence="15">sbr112.9</strain>
    </source>
</reference>
<dbReference type="InterPro" id="IPR056924">
    <property type="entry name" value="SH3_Tf2-1"/>
</dbReference>
<feature type="compositionally biased region" description="Polar residues" evidence="11">
    <location>
        <begin position="75"/>
        <end position="91"/>
    </location>
</feature>
<dbReference type="PANTHER" id="PTHR37984">
    <property type="entry name" value="PROTEIN CBG26694"/>
    <property type="match status" value="1"/>
</dbReference>
<evidence type="ECO:0000259" key="12">
    <source>
        <dbReference type="PROSITE" id="PS50013"/>
    </source>
</evidence>
<keyword evidence="2" id="KW-0479">Metal-binding</keyword>
<feature type="domain" description="Integrase catalytic" evidence="13">
    <location>
        <begin position="298"/>
        <end position="462"/>
    </location>
</feature>
<dbReference type="GO" id="GO:0003887">
    <property type="term" value="F:DNA-directed DNA polymerase activity"/>
    <property type="evidence" value="ECO:0007669"/>
    <property type="project" value="UniProtKB-KW"/>
</dbReference>
<evidence type="ECO:0000256" key="10">
    <source>
        <dbReference type="ARBA" id="ARBA00023172"/>
    </source>
</evidence>
<dbReference type="EMBL" id="NCKW01006863">
    <property type="protein sequence ID" value="POM70655.1"/>
    <property type="molecule type" value="Genomic_DNA"/>
</dbReference>
<keyword evidence="8" id="KW-0548">Nucleotidyltransferase</keyword>